<reference evidence="1 2" key="1">
    <citation type="submission" date="2020-04" db="EMBL/GenBank/DDBJ databases">
        <title>Flammeovirga sp. SR4, a novel species isolated from seawater.</title>
        <authorList>
            <person name="Wang X."/>
        </authorList>
    </citation>
    <scope>NUCLEOTIDE SEQUENCE [LARGE SCALE GENOMIC DNA]</scope>
    <source>
        <strain evidence="1 2">SR4</strain>
    </source>
</reference>
<protein>
    <recommendedName>
        <fullName evidence="3">STAS domain-containing protein</fullName>
    </recommendedName>
</protein>
<organism evidence="1 2">
    <name type="scientific">Flammeovirga agarivorans</name>
    <dbReference type="NCBI Taxonomy" id="2726742"/>
    <lineage>
        <taxon>Bacteria</taxon>
        <taxon>Pseudomonadati</taxon>
        <taxon>Bacteroidota</taxon>
        <taxon>Cytophagia</taxon>
        <taxon>Cytophagales</taxon>
        <taxon>Flammeovirgaceae</taxon>
        <taxon>Flammeovirga</taxon>
    </lineage>
</organism>
<accession>A0A7X8SPK9</accession>
<keyword evidence="2" id="KW-1185">Reference proteome</keyword>
<evidence type="ECO:0008006" key="3">
    <source>
        <dbReference type="Google" id="ProtNLM"/>
    </source>
</evidence>
<evidence type="ECO:0000313" key="2">
    <source>
        <dbReference type="Proteomes" id="UP000585050"/>
    </source>
</evidence>
<dbReference type="Proteomes" id="UP000585050">
    <property type="component" value="Unassembled WGS sequence"/>
</dbReference>
<evidence type="ECO:0000313" key="1">
    <source>
        <dbReference type="EMBL" id="NLR93970.1"/>
    </source>
</evidence>
<dbReference type="RefSeq" id="WP_168884684.1">
    <property type="nucleotide sequence ID" value="NZ_JABAIL010000009.1"/>
</dbReference>
<dbReference type="AlphaFoldDB" id="A0A7X8SPK9"/>
<sequence>MKIKLQGKIDNEQLELALIEFAKSITEEKQICVVDGKELENQLDLSAKYSIITALDSFGFQRGNVFYVAANSPRDQLDIIENIAFNRGWRLYCFTTLEETLAAAEEMYLKLNGSKVI</sequence>
<dbReference type="EMBL" id="JABAIL010000009">
    <property type="protein sequence ID" value="NLR93970.1"/>
    <property type="molecule type" value="Genomic_DNA"/>
</dbReference>
<name>A0A7X8SPK9_9BACT</name>
<proteinExistence type="predicted"/>
<comment type="caution">
    <text evidence="1">The sequence shown here is derived from an EMBL/GenBank/DDBJ whole genome shotgun (WGS) entry which is preliminary data.</text>
</comment>
<gene>
    <name evidence="1" type="ORF">HGP29_22405</name>
</gene>